<reference evidence="12" key="1">
    <citation type="submission" date="2018-06" db="EMBL/GenBank/DDBJ databases">
        <authorList>
            <person name="Zhirakovskaya E."/>
        </authorList>
    </citation>
    <scope>NUCLEOTIDE SEQUENCE</scope>
</reference>
<dbReference type="InterPro" id="IPR036138">
    <property type="entry name" value="PBP_dimer_sf"/>
</dbReference>
<dbReference type="EC" id="2.4.1.129" evidence="12"/>
<evidence type="ECO:0000259" key="11">
    <source>
        <dbReference type="Pfam" id="PF03717"/>
    </source>
</evidence>
<feature type="domain" description="Penicillin-binding protein transpeptidase" evidence="10">
    <location>
        <begin position="296"/>
        <end position="465"/>
    </location>
</feature>
<evidence type="ECO:0000259" key="10">
    <source>
        <dbReference type="Pfam" id="PF00905"/>
    </source>
</evidence>
<dbReference type="Pfam" id="PF03717">
    <property type="entry name" value="PBP_dimer"/>
    <property type="match status" value="1"/>
</dbReference>
<dbReference type="InterPro" id="IPR005311">
    <property type="entry name" value="PBP_dimer"/>
</dbReference>
<dbReference type="AlphaFoldDB" id="A0A3B0UY58"/>
<name>A0A3B0UY58_9ZZZZ</name>
<keyword evidence="5" id="KW-0133">Cell shape</keyword>
<dbReference type="InterPro" id="IPR001460">
    <property type="entry name" value="PCN-bd_Tpept"/>
</dbReference>
<evidence type="ECO:0000256" key="8">
    <source>
        <dbReference type="ARBA" id="ARBA00023136"/>
    </source>
</evidence>
<keyword evidence="7" id="KW-1133">Transmembrane helix</keyword>
<dbReference type="InterPro" id="IPR012338">
    <property type="entry name" value="Beta-lactam/transpept-like"/>
</dbReference>
<keyword evidence="9" id="KW-0961">Cell wall biogenesis/degradation</keyword>
<evidence type="ECO:0000256" key="9">
    <source>
        <dbReference type="ARBA" id="ARBA00023316"/>
    </source>
</evidence>
<feature type="non-terminal residue" evidence="12">
    <location>
        <position position="466"/>
    </location>
</feature>
<evidence type="ECO:0000256" key="2">
    <source>
        <dbReference type="ARBA" id="ARBA00004236"/>
    </source>
</evidence>
<evidence type="ECO:0000256" key="1">
    <source>
        <dbReference type="ARBA" id="ARBA00004167"/>
    </source>
</evidence>
<dbReference type="GO" id="GO:0071555">
    <property type="term" value="P:cell wall organization"/>
    <property type="evidence" value="ECO:0007669"/>
    <property type="project" value="UniProtKB-KW"/>
</dbReference>
<keyword evidence="12" id="KW-0131">Cell cycle</keyword>
<feature type="non-terminal residue" evidence="12">
    <location>
        <position position="1"/>
    </location>
</feature>
<evidence type="ECO:0000256" key="6">
    <source>
        <dbReference type="ARBA" id="ARBA00022984"/>
    </source>
</evidence>
<keyword evidence="3" id="KW-1003">Cell membrane</keyword>
<dbReference type="GO" id="GO:0008360">
    <property type="term" value="P:regulation of cell shape"/>
    <property type="evidence" value="ECO:0007669"/>
    <property type="project" value="UniProtKB-KW"/>
</dbReference>
<evidence type="ECO:0000256" key="3">
    <source>
        <dbReference type="ARBA" id="ARBA00022475"/>
    </source>
</evidence>
<dbReference type="GO" id="GO:0005886">
    <property type="term" value="C:plasma membrane"/>
    <property type="evidence" value="ECO:0007669"/>
    <property type="project" value="UniProtKB-SubCell"/>
</dbReference>
<keyword evidence="8" id="KW-0472">Membrane</keyword>
<keyword evidence="6" id="KW-0573">Peptidoglycan synthesis</keyword>
<comment type="subcellular location">
    <subcellularLocation>
        <location evidence="2">Cell membrane</location>
    </subcellularLocation>
    <subcellularLocation>
        <location evidence="1">Membrane</location>
        <topology evidence="1">Single-pass membrane protein</topology>
    </subcellularLocation>
</comment>
<sequence length="466" mass="51274">QTEGSELQALAQENQFAILRSDAPRGVIFDRDGDPLAINIPSFNVTITPFFLPDDENELQAIYERLSLLTGVPVTNTVEQQALIQAANLELVETYTRLAQIYGASDEATLDQAGVVIQLPDSIAEIMRIANPLQYIPAVITSGIPITLAYTIEQESIFLPGVRILPEPLRYYPSAEYTASIIGFMGPLPNENWLDLGFGYQRDDRVGWAGLESSMELEMAGFKGERQIEVDWTGRELRQIGLATEPMAGLNLHLTLDLDLQIMATEILQQAMEQREITPSRDDVTGEELFLEVQQGAVVALNPQTGEILAMVSLPTFDNNRFQTEVPVDYYLGQARNEYQPFANHAVSSIYPPGSTFKLVPGAAALQEGTISASRLLLGPGEITIPNRFAPNDPGRAQTFVCWNRAGHGLMDAITGMANSCDIYYYKISGGFDQDGEFVEGLGINRISRYAAQFGFGRVQGIELPL</sequence>
<gene>
    <name evidence="12" type="ORF">MNBD_CHLOROFLEXI01-1918</name>
</gene>
<dbReference type="GO" id="GO:0051301">
    <property type="term" value="P:cell division"/>
    <property type="evidence" value="ECO:0007669"/>
    <property type="project" value="UniProtKB-KW"/>
</dbReference>
<dbReference type="PANTHER" id="PTHR30627">
    <property type="entry name" value="PEPTIDOGLYCAN D,D-TRANSPEPTIDASE"/>
    <property type="match status" value="1"/>
</dbReference>
<keyword evidence="12" id="KW-0808">Transferase</keyword>
<keyword evidence="12" id="KW-0132">Cell division</keyword>
<evidence type="ECO:0000256" key="4">
    <source>
        <dbReference type="ARBA" id="ARBA00022692"/>
    </source>
</evidence>
<protein>
    <submittedName>
        <fullName evidence="12">Cell division protein FtsI [Peptidoglycan synthetase]</fullName>
        <ecNumber evidence="12">2.4.1.129</ecNumber>
    </submittedName>
</protein>
<evidence type="ECO:0000313" key="12">
    <source>
        <dbReference type="EMBL" id="VAW31412.1"/>
    </source>
</evidence>
<dbReference type="Gene3D" id="3.40.710.10">
    <property type="entry name" value="DD-peptidase/beta-lactamase superfamily"/>
    <property type="match status" value="1"/>
</dbReference>
<dbReference type="GO" id="GO:0009252">
    <property type="term" value="P:peptidoglycan biosynthetic process"/>
    <property type="evidence" value="ECO:0007669"/>
    <property type="project" value="UniProtKB-KW"/>
</dbReference>
<dbReference type="PANTHER" id="PTHR30627:SF2">
    <property type="entry name" value="PEPTIDOGLYCAN D,D-TRANSPEPTIDASE MRDA"/>
    <property type="match status" value="1"/>
</dbReference>
<organism evidence="12">
    <name type="scientific">hydrothermal vent metagenome</name>
    <dbReference type="NCBI Taxonomy" id="652676"/>
    <lineage>
        <taxon>unclassified sequences</taxon>
        <taxon>metagenomes</taxon>
        <taxon>ecological metagenomes</taxon>
    </lineage>
</organism>
<evidence type="ECO:0000256" key="7">
    <source>
        <dbReference type="ARBA" id="ARBA00022989"/>
    </source>
</evidence>
<dbReference type="Gene3D" id="3.90.1310.10">
    <property type="entry name" value="Penicillin-binding protein 2a (Domain 2)"/>
    <property type="match status" value="1"/>
</dbReference>
<dbReference type="SUPFAM" id="SSF56519">
    <property type="entry name" value="Penicillin binding protein dimerisation domain"/>
    <property type="match status" value="1"/>
</dbReference>
<feature type="domain" description="Penicillin-binding protein dimerisation" evidence="11">
    <location>
        <begin position="22"/>
        <end position="239"/>
    </location>
</feature>
<dbReference type="GO" id="GO:0008658">
    <property type="term" value="F:penicillin binding"/>
    <property type="evidence" value="ECO:0007669"/>
    <property type="project" value="InterPro"/>
</dbReference>
<dbReference type="GO" id="GO:0016757">
    <property type="term" value="F:glycosyltransferase activity"/>
    <property type="evidence" value="ECO:0007669"/>
    <property type="project" value="UniProtKB-KW"/>
</dbReference>
<dbReference type="Pfam" id="PF00905">
    <property type="entry name" value="Transpeptidase"/>
    <property type="match status" value="1"/>
</dbReference>
<proteinExistence type="predicted"/>
<keyword evidence="4" id="KW-0812">Transmembrane</keyword>
<dbReference type="SUPFAM" id="SSF56601">
    <property type="entry name" value="beta-lactamase/transpeptidase-like"/>
    <property type="match status" value="1"/>
</dbReference>
<dbReference type="EMBL" id="UOEU01000216">
    <property type="protein sequence ID" value="VAW31412.1"/>
    <property type="molecule type" value="Genomic_DNA"/>
</dbReference>
<keyword evidence="12" id="KW-0328">Glycosyltransferase</keyword>
<dbReference type="GO" id="GO:0071972">
    <property type="term" value="F:peptidoglycan L,D-transpeptidase activity"/>
    <property type="evidence" value="ECO:0007669"/>
    <property type="project" value="TreeGrafter"/>
</dbReference>
<dbReference type="InterPro" id="IPR050515">
    <property type="entry name" value="Beta-lactam/transpept"/>
</dbReference>
<accession>A0A3B0UY58</accession>
<evidence type="ECO:0000256" key="5">
    <source>
        <dbReference type="ARBA" id="ARBA00022960"/>
    </source>
</evidence>